<dbReference type="EMBL" id="DS027694">
    <property type="protein sequence ID" value="EAW19840.1"/>
    <property type="molecule type" value="Genomic_DNA"/>
</dbReference>
<evidence type="ECO:0000256" key="1">
    <source>
        <dbReference type="ARBA" id="ARBA00001933"/>
    </source>
</evidence>
<feature type="compositionally biased region" description="Low complexity" evidence="7">
    <location>
        <begin position="525"/>
        <end position="534"/>
    </location>
</feature>
<comment type="similarity">
    <text evidence="2">Belongs to the class-II pyridoxal-phosphate-dependent aminotransferase family.</text>
</comment>
<dbReference type="KEGG" id="nfi:NFIA_094600"/>
<keyword evidence="5" id="KW-0663">Pyridoxal phosphate</keyword>
<gene>
    <name evidence="9" type="ORF">NFIA_094600</name>
</gene>
<keyword evidence="4 9" id="KW-0808">Transferase</keyword>
<dbReference type="RefSeq" id="XP_001261737.1">
    <property type="nucleotide sequence ID" value="XM_001261736.1"/>
</dbReference>
<dbReference type="OrthoDB" id="65434at2759"/>
<dbReference type="GO" id="GO:0004758">
    <property type="term" value="F:serine C-palmitoyltransferase activity"/>
    <property type="evidence" value="ECO:0007669"/>
    <property type="project" value="UniProtKB-EC"/>
</dbReference>
<dbReference type="EC" id="2.3.1.50" evidence="3"/>
<dbReference type="PROSITE" id="PS00599">
    <property type="entry name" value="AA_TRANSFER_CLASS_2"/>
    <property type="match status" value="1"/>
</dbReference>
<dbReference type="InterPro" id="IPR050087">
    <property type="entry name" value="AON_synthase_class-II"/>
</dbReference>
<proteinExistence type="inferred from homology"/>
<dbReference type="SUPFAM" id="SSF53383">
    <property type="entry name" value="PLP-dependent transferases"/>
    <property type="match status" value="1"/>
</dbReference>
<dbReference type="Proteomes" id="UP000006702">
    <property type="component" value="Unassembled WGS sequence"/>
</dbReference>
<dbReference type="GeneID" id="4588807"/>
<dbReference type="InterPro" id="IPR001917">
    <property type="entry name" value="Aminotrans_II_pyridoxalP_BS"/>
</dbReference>
<dbReference type="PANTHER" id="PTHR13693:SF3">
    <property type="entry name" value="LD36009P"/>
    <property type="match status" value="1"/>
</dbReference>
<dbReference type="eggNOG" id="KOG1357">
    <property type="taxonomic scope" value="Eukaryota"/>
</dbReference>
<dbReference type="InterPro" id="IPR015422">
    <property type="entry name" value="PyrdxlP-dep_Trfase_small"/>
</dbReference>
<comment type="cofactor">
    <cofactor evidence="1">
        <name>pyridoxal 5'-phosphate</name>
        <dbReference type="ChEBI" id="CHEBI:597326"/>
    </cofactor>
</comment>
<feature type="domain" description="Aminotransferase class I/classII large" evidence="8">
    <location>
        <begin position="172"/>
        <end position="491"/>
    </location>
</feature>
<dbReference type="Pfam" id="PF00155">
    <property type="entry name" value="Aminotran_1_2"/>
    <property type="match status" value="1"/>
</dbReference>
<comment type="catalytic activity">
    <reaction evidence="6">
        <text>L-serine + hexadecanoyl-CoA + H(+) = 3-oxosphinganine + CO2 + CoA</text>
        <dbReference type="Rhea" id="RHEA:14761"/>
        <dbReference type="ChEBI" id="CHEBI:15378"/>
        <dbReference type="ChEBI" id="CHEBI:16526"/>
        <dbReference type="ChEBI" id="CHEBI:33384"/>
        <dbReference type="ChEBI" id="CHEBI:57287"/>
        <dbReference type="ChEBI" id="CHEBI:57379"/>
        <dbReference type="ChEBI" id="CHEBI:58299"/>
        <dbReference type="EC" id="2.3.1.50"/>
    </reaction>
</comment>
<reference evidence="10" key="1">
    <citation type="journal article" date="2008" name="PLoS Genet.">
        <title>Genomic islands in the pathogenic filamentous fungus Aspergillus fumigatus.</title>
        <authorList>
            <person name="Fedorova N.D."/>
            <person name="Khaldi N."/>
            <person name="Joardar V.S."/>
            <person name="Maiti R."/>
            <person name="Amedeo P."/>
            <person name="Anderson M.J."/>
            <person name="Crabtree J."/>
            <person name="Silva J.C."/>
            <person name="Badger J.H."/>
            <person name="Albarraq A."/>
            <person name="Angiuoli S."/>
            <person name="Bussey H."/>
            <person name="Bowyer P."/>
            <person name="Cotty P.J."/>
            <person name="Dyer P.S."/>
            <person name="Egan A."/>
            <person name="Galens K."/>
            <person name="Fraser-Liggett C.M."/>
            <person name="Haas B.J."/>
            <person name="Inman J.M."/>
            <person name="Kent R."/>
            <person name="Lemieux S."/>
            <person name="Malavazi I."/>
            <person name="Orvis J."/>
            <person name="Roemer T."/>
            <person name="Ronning C.M."/>
            <person name="Sundaram J.P."/>
            <person name="Sutton G."/>
            <person name="Turner G."/>
            <person name="Venter J.C."/>
            <person name="White O.R."/>
            <person name="Whitty B.R."/>
            <person name="Youngman P."/>
            <person name="Wolfe K.H."/>
            <person name="Goldman G.H."/>
            <person name="Wortman J.R."/>
            <person name="Jiang B."/>
            <person name="Denning D.W."/>
            <person name="Nierman W.C."/>
        </authorList>
    </citation>
    <scope>NUCLEOTIDE SEQUENCE [LARGE SCALE GENOMIC DNA]</scope>
    <source>
        <strain evidence="10">ATCC 1020 / DSM 3700 / CBS 544.65 / FGSC A1164 / JCM 1740 / NRRL 181 / WB 181</strain>
    </source>
</reference>
<feature type="region of interest" description="Disordered" evidence="7">
    <location>
        <begin position="502"/>
        <end position="536"/>
    </location>
</feature>
<dbReference type="InterPro" id="IPR004839">
    <property type="entry name" value="Aminotransferase_I/II_large"/>
</dbReference>
<protein>
    <recommendedName>
        <fullName evidence="3">serine C-palmitoyltransferase</fullName>
        <ecNumber evidence="3">2.3.1.50</ecNumber>
    </recommendedName>
</protein>
<sequence>MAGNDDSSKGVSRRILHWRSGCKSRGTPSSMFSVTNHQSLISRVQDAASVLRTIIRTTKQSSSPANFIMQYILQPTSRNDFFVLCYAFPALSRTPRILDTAPTLRSDMSDWNYKGAQVESGSKNVLNIASSSQLGFVELEFKTGNLLEYAIRNLPFTGNSCGCNAKLEETVKNELKSFMGFDGCVLTAIGYQFNLVAFAAMAMAASNCEETVFLMDTGCHNSMYIGAFIALGKTKGKVVRWQHNDAVDLEKKLQHIYGNYDSTVSTGRKNVWVTILGFYSMLAAVPCLDEIITLKRKYGFNLYVDEAVSFLGLGRTGRGIVEFFRDRGSSDLGMDDIDMMGCTFSKSLSSMGGFVLCRAPLTSHLDASNLAIRASGGGCVATVSLIRTLQILKKPALIKQRLAQLRQVSSYLIDGLEARGYQIAAMRGSSTIALFLDNVYRMLEFLKHARTIGIICTGAAFPAAPRGRPLIRLLLTGLHTPADIDEILDKIDQVAKSIGVRTSKRPISQSGKTAPDTNASDSAISPSEHFSSTESSDDVDASILAVCPEPICSLNSKSATIRASGASALSKFGLGAQGARWTWGTFSAHLSLERLLRTILVPVMSLYLPRNMTLDSMETMLFPDPYTGILSIISQNMESLTRRRKKKGEKVLMLLPDTSGADVRDGVAAARPDESVKVRWYTCRPDEHGWGKSLQSILQQEYEVSSRKVHLTLYIDLKLLVDQRRSRISENGSLGCLIASELSETLKALGQFWPPLRETTPLLSVTFILNDPYMFSSGLSSTHALISTLASSSLGVFSSATKPSSTSRFLLFGSFDSLPYASGLQGAFCIGSQHLVQKLLFMSQGVMYTAMMLPLNAAMVEESIKAIISEPSSDSDPVLSTADAKMEIALC</sequence>
<dbReference type="PANTHER" id="PTHR13693">
    <property type="entry name" value="CLASS II AMINOTRANSFERASE/8-AMINO-7-OXONONANOATE SYNTHASE"/>
    <property type="match status" value="1"/>
</dbReference>
<evidence type="ECO:0000313" key="9">
    <source>
        <dbReference type="EMBL" id="EAW19840.1"/>
    </source>
</evidence>
<evidence type="ECO:0000256" key="5">
    <source>
        <dbReference type="ARBA" id="ARBA00022898"/>
    </source>
</evidence>
<feature type="compositionally biased region" description="Polar residues" evidence="7">
    <location>
        <begin position="505"/>
        <end position="524"/>
    </location>
</feature>
<dbReference type="Gene3D" id="3.90.1150.10">
    <property type="entry name" value="Aspartate Aminotransferase, domain 1"/>
    <property type="match status" value="1"/>
</dbReference>
<keyword evidence="9" id="KW-0032">Aminotransferase</keyword>
<keyword evidence="10" id="KW-1185">Reference proteome</keyword>
<evidence type="ECO:0000256" key="3">
    <source>
        <dbReference type="ARBA" id="ARBA00013220"/>
    </source>
</evidence>
<evidence type="ECO:0000256" key="6">
    <source>
        <dbReference type="ARBA" id="ARBA00048528"/>
    </source>
</evidence>
<evidence type="ECO:0000313" key="10">
    <source>
        <dbReference type="Proteomes" id="UP000006702"/>
    </source>
</evidence>
<dbReference type="HOGENOM" id="CLU_349493_0_0_1"/>
<dbReference type="InterPro" id="IPR015421">
    <property type="entry name" value="PyrdxlP-dep_Trfase_major"/>
</dbReference>
<dbReference type="VEuPathDB" id="FungiDB:NFIA_094600"/>
<dbReference type="AlphaFoldDB" id="A1DAF0"/>
<evidence type="ECO:0000259" key="8">
    <source>
        <dbReference type="Pfam" id="PF00155"/>
    </source>
</evidence>
<accession>A1DAF0</accession>
<dbReference type="InterPro" id="IPR015424">
    <property type="entry name" value="PyrdxlP-dep_Trfase"/>
</dbReference>
<evidence type="ECO:0000256" key="7">
    <source>
        <dbReference type="SAM" id="MobiDB-lite"/>
    </source>
</evidence>
<dbReference type="Gene3D" id="3.40.640.10">
    <property type="entry name" value="Type I PLP-dependent aspartate aminotransferase-like (Major domain)"/>
    <property type="match status" value="1"/>
</dbReference>
<evidence type="ECO:0000256" key="2">
    <source>
        <dbReference type="ARBA" id="ARBA00008392"/>
    </source>
</evidence>
<dbReference type="GO" id="GO:0008483">
    <property type="term" value="F:transaminase activity"/>
    <property type="evidence" value="ECO:0007669"/>
    <property type="project" value="UniProtKB-KW"/>
</dbReference>
<organism evidence="9 10">
    <name type="scientific">Neosartorya fischeri (strain ATCC 1020 / DSM 3700 / CBS 544.65 / FGSC A1164 / JCM 1740 / NRRL 181 / WB 181)</name>
    <name type="common">Aspergillus fischerianus</name>
    <dbReference type="NCBI Taxonomy" id="331117"/>
    <lineage>
        <taxon>Eukaryota</taxon>
        <taxon>Fungi</taxon>
        <taxon>Dikarya</taxon>
        <taxon>Ascomycota</taxon>
        <taxon>Pezizomycotina</taxon>
        <taxon>Eurotiomycetes</taxon>
        <taxon>Eurotiomycetidae</taxon>
        <taxon>Eurotiales</taxon>
        <taxon>Aspergillaceae</taxon>
        <taxon>Aspergillus</taxon>
        <taxon>Aspergillus subgen. Fumigati</taxon>
    </lineage>
</organism>
<dbReference type="STRING" id="331117.A1DAF0"/>
<dbReference type="GO" id="GO:0030170">
    <property type="term" value="F:pyridoxal phosphate binding"/>
    <property type="evidence" value="ECO:0007669"/>
    <property type="project" value="InterPro"/>
</dbReference>
<evidence type="ECO:0000256" key="4">
    <source>
        <dbReference type="ARBA" id="ARBA00022679"/>
    </source>
</evidence>
<name>A1DAF0_NEOFI</name>